<name>A0A6H1U087_9CYAN</name>
<dbReference type="KEGG" id="oxy:HCG48_15530"/>
<proteinExistence type="predicted"/>
<dbReference type="EMBL" id="CP051167">
    <property type="protein sequence ID" value="QIZ71817.1"/>
    <property type="molecule type" value="Genomic_DNA"/>
</dbReference>
<evidence type="ECO:0000313" key="2">
    <source>
        <dbReference type="Proteomes" id="UP000500857"/>
    </source>
</evidence>
<dbReference type="RefSeq" id="WP_168569969.1">
    <property type="nucleotide sequence ID" value="NZ_CP051167.1"/>
</dbReference>
<dbReference type="Proteomes" id="UP000500857">
    <property type="component" value="Chromosome"/>
</dbReference>
<protein>
    <submittedName>
        <fullName evidence="1">Uncharacterized protein</fullName>
    </submittedName>
</protein>
<accession>A0A6H1U087</accession>
<dbReference type="AlphaFoldDB" id="A0A6H1U087"/>
<reference evidence="1 2" key="1">
    <citation type="submission" date="2020-04" db="EMBL/GenBank/DDBJ databases">
        <authorList>
            <person name="Basu S."/>
            <person name="Maruthanayagam V."/>
            <person name="Chakraborty S."/>
            <person name="Pramanik A."/>
            <person name="Mukherjee J."/>
            <person name="Brink B."/>
        </authorList>
    </citation>
    <scope>NUCLEOTIDE SEQUENCE [LARGE SCALE GENOMIC DNA]</scope>
    <source>
        <strain evidence="1 2">AP17</strain>
    </source>
</reference>
<sequence>MSDPVSTPSLESGVLTLVGSRLTPPPPPEIHEMVEWLRTSVGAVREPPLPGRLHWRI</sequence>
<gene>
    <name evidence="1" type="ORF">HCG48_15530</name>
</gene>
<keyword evidence="2" id="KW-1185">Reference proteome</keyword>
<organism evidence="1 2">
    <name type="scientific">Oxynema aestuarii AP17</name>
    <dbReference type="NCBI Taxonomy" id="2064643"/>
    <lineage>
        <taxon>Bacteria</taxon>
        <taxon>Bacillati</taxon>
        <taxon>Cyanobacteriota</taxon>
        <taxon>Cyanophyceae</taxon>
        <taxon>Oscillatoriophycideae</taxon>
        <taxon>Oscillatoriales</taxon>
        <taxon>Oscillatoriaceae</taxon>
        <taxon>Oxynema</taxon>
        <taxon>Oxynema aestuarii</taxon>
    </lineage>
</organism>
<evidence type="ECO:0000313" key="1">
    <source>
        <dbReference type="EMBL" id="QIZ71817.1"/>
    </source>
</evidence>